<reference evidence="2" key="2">
    <citation type="journal article" date="2021" name="PeerJ">
        <title>Extensive microbial diversity within the chicken gut microbiome revealed by metagenomics and culture.</title>
        <authorList>
            <person name="Gilroy R."/>
            <person name="Ravi A."/>
            <person name="Getino M."/>
            <person name="Pursley I."/>
            <person name="Horton D.L."/>
            <person name="Alikhan N.F."/>
            <person name="Baker D."/>
            <person name="Gharbi K."/>
            <person name="Hall N."/>
            <person name="Watson M."/>
            <person name="Adriaenssens E.M."/>
            <person name="Foster-Nyarko E."/>
            <person name="Jarju S."/>
            <person name="Secka A."/>
            <person name="Antonio M."/>
            <person name="Oren A."/>
            <person name="Chaudhuri R.R."/>
            <person name="La Ragione R."/>
            <person name="Hildebrand F."/>
            <person name="Pallen M.J."/>
        </authorList>
    </citation>
    <scope>NUCLEOTIDE SEQUENCE</scope>
    <source>
        <strain evidence="2">9366</strain>
    </source>
</reference>
<dbReference type="Gene3D" id="3.40.630.30">
    <property type="match status" value="1"/>
</dbReference>
<gene>
    <name evidence="2" type="ORF">IAB07_04050</name>
</gene>
<dbReference type="PANTHER" id="PTHR41373:SF1">
    <property type="entry name" value="PHOSPHATIDYLGLYCEROL LYSYLTRANSFERASE C-TERMINAL DOMAIN-CONTAINING PROTEIN"/>
    <property type="match status" value="1"/>
</dbReference>
<name>A0A9D1MML2_9FIRM</name>
<dbReference type="EMBL" id="DVNJ01000020">
    <property type="protein sequence ID" value="HIU62925.1"/>
    <property type="molecule type" value="Genomic_DNA"/>
</dbReference>
<dbReference type="PANTHER" id="PTHR41373">
    <property type="entry name" value="DUF2156 DOMAIN-CONTAINING PROTEIN"/>
    <property type="match status" value="1"/>
</dbReference>
<reference evidence="2" key="1">
    <citation type="submission" date="2020-10" db="EMBL/GenBank/DDBJ databases">
        <authorList>
            <person name="Gilroy R."/>
        </authorList>
    </citation>
    <scope>NUCLEOTIDE SEQUENCE</scope>
    <source>
        <strain evidence="2">9366</strain>
    </source>
</reference>
<dbReference type="SUPFAM" id="SSF55729">
    <property type="entry name" value="Acyl-CoA N-acyltransferases (Nat)"/>
    <property type="match status" value="2"/>
</dbReference>
<evidence type="ECO:0000313" key="3">
    <source>
        <dbReference type="Proteomes" id="UP000824145"/>
    </source>
</evidence>
<dbReference type="InterPro" id="IPR024320">
    <property type="entry name" value="LPG_synthase_C"/>
</dbReference>
<dbReference type="InterPro" id="IPR016732">
    <property type="entry name" value="UCP018688"/>
</dbReference>
<dbReference type="PIRSF" id="PIRSF018688">
    <property type="entry name" value="UCP018688"/>
    <property type="match status" value="1"/>
</dbReference>
<organism evidence="2 3">
    <name type="scientific">Candidatus Caccalectryoclostridium excrementigallinarum</name>
    <dbReference type="NCBI Taxonomy" id="2840710"/>
    <lineage>
        <taxon>Bacteria</taxon>
        <taxon>Bacillati</taxon>
        <taxon>Bacillota</taxon>
        <taxon>Clostridia</taxon>
        <taxon>Christensenellales</taxon>
        <taxon>Christensenellaceae</taxon>
        <taxon>Christensenellaceae incertae sedis</taxon>
        <taxon>Candidatus Caccalectryoclostridium</taxon>
    </lineage>
</organism>
<dbReference type="AlphaFoldDB" id="A0A9D1MML2"/>
<evidence type="ECO:0000259" key="1">
    <source>
        <dbReference type="Pfam" id="PF09924"/>
    </source>
</evidence>
<evidence type="ECO:0000313" key="2">
    <source>
        <dbReference type="EMBL" id="HIU62925.1"/>
    </source>
</evidence>
<dbReference type="InterPro" id="IPR016181">
    <property type="entry name" value="Acyl_CoA_acyltransferase"/>
</dbReference>
<protein>
    <submittedName>
        <fullName evidence="2">DUF2156 domain-containing protein</fullName>
    </submittedName>
</protein>
<proteinExistence type="predicted"/>
<feature type="domain" description="Phosphatidylglycerol lysyltransferase C-terminal" evidence="1">
    <location>
        <begin position="65"/>
        <end position="298"/>
    </location>
</feature>
<dbReference type="Pfam" id="PF09924">
    <property type="entry name" value="LPG_synthase_C"/>
    <property type="match status" value="1"/>
</dbReference>
<dbReference type="Proteomes" id="UP000824145">
    <property type="component" value="Unassembled WGS sequence"/>
</dbReference>
<accession>A0A9D1MML2</accession>
<comment type="caution">
    <text evidence="2">The sequence shown here is derived from an EMBL/GenBank/DDBJ whole genome shotgun (WGS) entry which is preliminary data.</text>
</comment>
<sequence length="300" mass="34468">MNFERVDERAEEEIRKMLALTSYEGSEFSELYRRGWHFYDYSHMQWAKCGESIFIRFKPKGGFGDCENFVYLPPLTKIENVRAAVEQVVAFVKERGEHACIMALPQEYVDALSGSGLDTENSNPDFEEYLYSPADLITLAGKKFHGKRNHVARFCKTYEGRYVFRPYTAADKQGLLDLYAKWSEGKEDEGTLMDEFHLLALGLQMTHEGKTFADVMEIDGEIVGFALGEITASNVAIVHIEKGETRFDGIYAAINKMFAERHYQGVRLVNRQEDMGLEGLRKSKLSYRPVKMVKKYVIRI</sequence>